<evidence type="ECO:0000256" key="1">
    <source>
        <dbReference type="SAM" id="MobiDB-lite"/>
    </source>
</evidence>
<protein>
    <submittedName>
        <fullName evidence="2">SFRICE_018964</fullName>
    </submittedName>
</protein>
<proteinExistence type="predicted"/>
<gene>
    <name evidence="2" type="ORF">SFRICE_018964</name>
</gene>
<dbReference type="EMBL" id="ODYU01006476">
    <property type="protein sequence ID" value="SOQ48347.1"/>
    <property type="molecule type" value="Genomic_DNA"/>
</dbReference>
<reference evidence="2" key="1">
    <citation type="submission" date="2016-07" db="EMBL/GenBank/DDBJ databases">
        <authorList>
            <person name="Bretaudeau A."/>
        </authorList>
    </citation>
    <scope>NUCLEOTIDE SEQUENCE</scope>
    <source>
        <strain evidence="2">Rice</strain>
        <tissue evidence="2">Whole body</tissue>
    </source>
</reference>
<sequence length="97" mass="10965">MSLWGAVAVIRTHCPNGYLPLKSVLVCGRLARIARRPTKTRPVRTERRGPRASMSYQATRDGTHGISLDRMDALDLHPSSFPKLLQDNLFFDMTKIE</sequence>
<dbReference type="AlphaFoldDB" id="A0A2H1W5N9"/>
<name>A0A2H1W5N9_SPOFR</name>
<accession>A0A2H1W5N9</accession>
<organism evidence="2">
    <name type="scientific">Spodoptera frugiperda</name>
    <name type="common">Fall armyworm</name>
    <dbReference type="NCBI Taxonomy" id="7108"/>
    <lineage>
        <taxon>Eukaryota</taxon>
        <taxon>Metazoa</taxon>
        <taxon>Ecdysozoa</taxon>
        <taxon>Arthropoda</taxon>
        <taxon>Hexapoda</taxon>
        <taxon>Insecta</taxon>
        <taxon>Pterygota</taxon>
        <taxon>Neoptera</taxon>
        <taxon>Endopterygota</taxon>
        <taxon>Lepidoptera</taxon>
        <taxon>Glossata</taxon>
        <taxon>Ditrysia</taxon>
        <taxon>Noctuoidea</taxon>
        <taxon>Noctuidae</taxon>
        <taxon>Amphipyrinae</taxon>
        <taxon>Spodoptera</taxon>
    </lineage>
</organism>
<feature type="region of interest" description="Disordered" evidence="1">
    <location>
        <begin position="37"/>
        <end position="59"/>
    </location>
</feature>
<evidence type="ECO:0000313" key="2">
    <source>
        <dbReference type="EMBL" id="SOQ48347.1"/>
    </source>
</evidence>